<organism evidence="1">
    <name type="scientific">marine sediment metagenome</name>
    <dbReference type="NCBI Taxonomy" id="412755"/>
    <lineage>
        <taxon>unclassified sequences</taxon>
        <taxon>metagenomes</taxon>
        <taxon>ecological metagenomes</taxon>
    </lineage>
</organism>
<dbReference type="AlphaFoldDB" id="A0A0F9P590"/>
<evidence type="ECO:0000313" key="1">
    <source>
        <dbReference type="EMBL" id="KKN25224.1"/>
    </source>
</evidence>
<gene>
    <name evidence="1" type="ORF">LCGC14_0887050</name>
</gene>
<accession>A0A0F9P590</accession>
<sequence>MKRSENKEFFRHLYDMSLLETMEFIFCDDVVVDYRDSMIGIVDRNHDYFIAWHGVAGKC</sequence>
<dbReference type="EMBL" id="LAZR01002820">
    <property type="protein sequence ID" value="KKN25224.1"/>
    <property type="molecule type" value="Genomic_DNA"/>
</dbReference>
<protein>
    <submittedName>
        <fullName evidence="1">Uncharacterized protein</fullName>
    </submittedName>
</protein>
<comment type="caution">
    <text evidence="1">The sequence shown here is derived from an EMBL/GenBank/DDBJ whole genome shotgun (WGS) entry which is preliminary data.</text>
</comment>
<reference evidence="1" key="1">
    <citation type="journal article" date="2015" name="Nature">
        <title>Complex archaea that bridge the gap between prokaryotes and eukaryotes.</title>
        <authorList>
            <person name="Spang A."/>
            <person name="Saw J.H."/>
            <person name="Jorgensen S.L."/>
            <person name="Zaremba-Niedzwiedzka K."/>
            <person name="Martijn J."/>
            <person name="Lind A.E."/>
            <person name="van Eijk R."/>
            <person name="Schleper C."/>
            <person name="Guy L."/>
            <person name="Ettema T.J."/>
        </authorList>
    </citation>
    <scope>NUCLEOTIDE SEQUENCE</scope>
</reference>
<name>A0A0F9P590_9ZZZZ</name>
<proteinExistence type="predicted"/>